<dbReference type="Gene3D" id="3.30.1240.10">
    <property type="match status" value="1"/>
</dbReference>
<dbReference type="GO" id="GO:0016787">
    <property type="term" value="F:hydrolase activity"/>
    <property type="evidence" value="ECO:0007669"/>
    <property type="project" value="UniProtKB-KW"/>
</dbReference>
<evidence type="ECO:0000313" key="2">
    <source>
        <dbReference type="Proteomes" id="UP000597038"/>
    </source>
</evidence>
<dbReference type="Pfam" id="PF08282">
    <property type="entry name" value="Hydrolase_3"/>
    <property type="match status" value="1"/>
</dbReference>
<dbReference type="PANTHER" id="PTHR10000:SF53">
    <property type="entry name" value="5-AMINO-6-(5-PHOSPHO-D-RIBITYLAMINO)URACIL PHOSPHATASE YBJI-RELATED"/>
    <property type="match status" value="1"/>
</dbReference>
<dbReference type="InterPro" id="IPR023214">
    <property type="entry name" value="HAD_sf"/>
</dbReference>
<name>A0ABS0QTC3_9STAP</name>
<dbReference type="PANTHER" id="PTHR10000">
    <property type="entry name" value="PHOSPHOSERINE PHOSPHATASE"/>
    <property type="match status" value="1"/>
</dbReference>
<dbReference type="Gene3D" id="3.40.50.1000">
    <property type="entry name" value="HAD superfamily/HAD-like"/>
    <property type="match status" value="1"/>
</dbReference>
<accession>A0ABS0QTC3</accession>
<gene>
    <name evidence="1" type="ORF">I9026_11550</name>
</gene>
<keyword evidence="2" id="KW-1185">Reference proteome</keyword>
<dbReference type="InterPro" id="IPR036412">
    <property type="entry name" value="HAD-like_sf"/>
</dbReference>
<organism evidence="1 2">
    <name type="scientific">Staphylococcus felis</name>
    <dbReference type="NCBI Taxonomy" id="46127"/>
    <lineage>
        <taxon>Bacteria</taxon>
        <taxon>Bacillati</taxon>
        <taxon>Bacillota</taxon>
        <taxon>Bacilli</taxon>
        <taxon>Bacillales</taxon>
        <taxon>Staphylococcaceae</taxon>
        <taxon>Staphylococcus</taxon>
    </lineage>
</organism>
<dbReference type="SUPFAM" id="SSF56784">
    <property type="entry name" value="HAD-like"/>
    <property type="match status" value="1"/>
</dbReference>
<dbReference type="InterPro" id="IPR006379">
    <property type="entry name" value="HAD-SF_hydro_IIB"/>
</dbReference>
<sequence length="248" mass="28278">MIFVMDVDGTICFNGQFIEDNLKREIKRIGEKHQIIFASARPIRDLVPVVKDFGNKILIGGNGSIVSINEEIGVIQSIAHDVFLKLKELIVSNHLEYIIDGPFDYSAKVSPDNKIYRQLDPERLAQNVKMDDITEPIKVILLNLDDDMFEHITKALAPYSAFLSINYHKRENNIDITAKNINKYTTLKQIIHMASYVAYGNDINDYDLLKHAKQAYYVGGNKAEMPFANVEYIDRSALELIKSLKNIE</sequence>
<comment type="caution">
    <text evidence="1">The sequence shown here is derived from an EMBL/GenBank/DDBJ whole genome shotgun (WGS) entry which is preliminary data.</text>
</comment>
<dbReference type="Proteomes" id="UP000597038">
    <property type="component" value="Unassembled WGS sequence"/>
</dbReference>
<evidence type="ECO:0000313" key="1">
    <source>
        <dbReference type="EMBL" id="MBH9582005.1"/>
    </source>
</evidence>
<proteinExistence type="predicted"/>
<dbReference type="NCBIfam" id="TIGR01484">
    <property type="entry name" value="HAD-SF-IIB"/>
    <property type="match status" value="1"/>
</dbReference>
<keyword evidence="1" id="KW-0378">Hydrolase</keyword>
<protein>
    <submittedName>
        <fullName evidence="1">HAD-IIB family hydrolase</fullName>
    </submittedName>
</protein>
<reference evidence="1 2" key="1">
    <citation type="submission" date="2020-12" db="EMBL/GenBank/DDBJ databases">
        <title>Genomic analysis of Staphylococcus felis from a cat with skin infection.</title>
        <authorList>
            <person name="Aslantas O."/>
            <person name="Keskin O."/>
            <person name="Buyukaltay K."/>
            <person name="Gullu Yucetepe A."/>
        </authorList>
    </citation>
    <scope>NUCLEOTIDE SEQUENCE [LARGE SCALE GENOMIC DNA]</scope>
    <source>
        <strain evidence="1 2">HARRANVET</strain>
    </source>
</reference>
<dbReference type="EMBL" id="JAEDAQ010000026">
    <property type="protein sequence ID" value="MBH9582005.1"/>
    <property type="molecule type" value="Genomic_DNA"/>
</dbReference>